<keyword evidence="1" id="KW-0812">Transmembrane</keyword>
<protein>
    <submittedName>
        <fullName evidence="2">Uncharacterized protein</fullName>
    </submittedName>
</protein>
<evidence type="ECO:0000313" key="2">
    <source>
        <dbReference type="EMBL" id="ARS34318.1"/>
    </source>
</evidence>
<gene>
    <name evidence="2" type="ORF">CA264_02055</name>
</gene>
<reference evidence="3" key="1">
    <citation type="submission" date="2017-05" db="EMBL/GenBank/DDBJ databases">
        <authorList>
            <person name="Ray J."/>
            <person name="Price M."/>
            <person name="Deutschbauer A."/>
        </authorList>
    </citation>
    <scope>NUCLEOTIDE SEQUENCE [LARGE SCALE GENOMIC DNA]</scope>
    <source>
        <strain evidence="3">DSM 19842</strain>
    </source>
</reference>
<dbReference type="RefSeq" id="WP_119570412.1">
    <property type="nucleotide sequence ID" value="NZ_CP021235.1"/>
</dbReference>
<accession>A0A1X9YN49</accession>
<organism evidence="2 3">
    <name type="scientific">Pontibacter actiniarum</name>
    <dbReference type="NCBI Taxonomy" id="323450"/>
    <lineage>
        <taxon>Bacteria</taxon>
        <taxon>Pseudomonadati</taxon>
        <taxon>Bacteroidota</taxon>
        <taxon>Cytophagia</taxon>
        <taxon>Cytophagales</taxon>
        <taxon>Hymenobacteraceae</taxon>
        <taxon>Pontibacter</taxon>
    </lineage>
</organism>
<feature type="transmembrane region" description="Helical" evidence="1">
    <location>
        <begin position="33"/>
        <end position="54"/>
    </location>
</feature>
<keyword evidence="1" id="KW-1133">Transmembrane helix</keyword>
<sequence>MQNRRTYRIVMTVVCFVFAGLNAYRVLTGEYSWLDVFLLVVFLVFGAIYLLMLFRKDRPE</sequence>
<dbReference type="Proteomes" id="UP000266292">
    <property type="component" value="Chromosome"/>
</dbReference>
<dbReference type="EMBL" id="CP021235">
    <property type="protein sequence ID" value="ARS34318.1"/>
    <property type="molecule type" value="Genomic_DNA"/>
</dbReference>
<keyword evidence="1" id="KW-0472">Membrane</keyword>
<proteinExistence type="predicted"/>
<keyword evidence="3" id="KW-1185">Reference proteome</keyword>
<evidence type="ECO:0000256" key="1">
    <source>
        <dbReference type="SAM" id="Phobius"/>
    </source>
</evidence>
<dbReference type="KEGG" id="pact:CA264_02055"/>
<dbReference type="AlphaFoldDB" id="A0A1X9YN49"/>
<feature type="transmembrane region" description="Helical" evidence="1">
    <location>
        <begin position="7"/>
        <end position="27"/>
    </location>
</feature>
<name>A0A1X9YN49_9BACT</name>
<dbReference type="OrthoDB" id="853850at2"/>
<evidence type="ECO:0000313" key="3">
    <source>
        <dbReference type="Proteomes" id="UP000266292"/>
    </source>
</evidence>